<dbReference type="PROSITE" id="PS50928">
    <property type="entry name" value="ABC_TM1"/>
    <property type="match status" value="1"/>
</dbReference>
<dbReference type="CDD" id="cd06261">
    <property type="entry name" value="TM_PBP2"/>
    <property type="match status" value="1"/>
</dbReference>
<evidence type="ECO:0000256" key="3">
    <source>
        <dbReference type="ARBA" id="ARBA00022475"/>
    </source>
</evidence>
<evidence type="ECO:0000313" key="9">
    <source>
        <dbReference type="EMBL" id="PYE54516.1"/>
    </source>
</evidence>
<keyword evidence="6 7" id="KW-0472">Membrane</keyword>
<dbReference type="Gene3D" id="1.10.3720.10">
    <property type="entry name" value="MetI-like"/>
    <property type="match status" value="1"/>
</dbReference>
<evidence type="ECO:0000256" key="6">
    <source>
        <dbReference type="ARBA" id="ARBA00023136"/>
    </source>
</evidence>
<dbReference type="Proteomes" id="UP000248326">
    <property type="component" value="Unassembled WGS sequence"/>
</dbReference>
<dbReference type="InterPro" id="IPR000515">
    <property type="entry name" value="MetI-like"/>
</dbReference>
<feature type="transmembrane region" description="Helical" evidence="7">
    <location>
        <begin position="263"/>
        <end position="289"/>
    </location>
</feature>
<dbReference type="AlphaFoldDB" id="A0A318SJQ4"/>
<comment type="caution">
    <text evidence="9">The sequence shown here is derived from an EMBL/GenBank/DDBJ whole genome shotgun (WGS) entry which is preliminary data.</text>
</comment>
<feature type="domain" description="ABC transmembrane type-1" evidence="8">
    <location>
        <begin position="96"/>
        <end position="332"/>
    </location>
</feature>
<evidence type="ECO:0000256" key="4">
    <source>
        <dbReference type="ARBA" id="ARBA00022692"/>
    </source>
</evidence>
<feature type="transmembrane region" description="Helical" evidence="7">
    <location>
        <begin position="135"/>
        <end position="160"/>
    </location>
</feature>
<evidence type="ECO:0000256" key="2">
    <source>
        <dbReference type="ARBA" id="ARBA00022448"/>
    </source>
</evidence>
<dbReference type="GO" id="GO:0005886">
    <property type="term" value="C:plasma membrane"/>
    <property type="evidence" value="ECO:0007669"/>
    <property type="project" value="UniProtKB-SubCell"/>
</dbReference>
<keyword evidence="4 7" id="KW-0812">Transmembrane</keyword>
<dbReference type="PANTHER" id="PTHR43163">
    <property type="entry name" value="DIPEPTIDE TRANSPORT SYSTEM PERMEASE PROTEIN DPPB-RELATED"/>
    <property type="match status" value="1"/>
</dbReference>
<proteinExistence type="inferred from homology"/>
<keyword evidence="3" id="KW-1003">Cell membrane</keyword>
<evidence type="ECO:0000259" key="8">
    <source>
        <dbReference type="PROSITE" id="PS50928"/>
    </source>
</evidence>
<keyword evidence="5 7" id="KW-1133">Transmembrane helix</keyword>
<dbReference type="Pfam" id="PF19300">
    <property type="entry name" value="BPD_transp_1_N"/>
    <property type="match status" value="1"/>
</dbReference>
<dbReference type="PANTHER" id="PTHR43163:SF6">
    <property type="entry name" value="DIPEPTIDE TRANSPORT SYSTEM PERMEASE PROTEIN DPPB-RELATED"/>
    <property type="match status" value="1"/>
</dbReference>
<comment type="subcellular location">
    <subcellularLocation>
        <location evidence="1 7">Cell membrane</location>
        <topology evidence="1 7">Multi-pass membrane protein</topology>
    </subcellularLocation>
</comment>
<organism evidence="9 10">
    <name type="scientific">Deinococcus yavapaiensis KR-236</name>
    <dbReference type="NCBI Taxonomy" id="694435"/>
    <lineage>
        <taxon>Bacteria</taxon>
        <taxon>Thermotogati</taxon>
        <taxon>Deinococcota</taxon>
        <taxon>Deinococci</taxon>
        <taxon>Deinococcales</taxon>
        <taxon>Deinococcaceae</taxon>
        <taxon>Deinococcus</taxon>
    </lineage>
</organism>
<dbReference type="EMBL" id="QJSX01000005">
    <property type="protein sequence ID" value="PYE54516.1"/>
    <property type="molecule type" value="Genomic_DNA"/>
</dbReference>
<dbReference type="GO" id="GO:0055085">
    <property type="term" value="P:transmembrane transport"/>
    <property type="evidence" value="ECO:0007669"/>
    <property type="project" value="InterPro"/>
</dbReference>
<dbReference type="InterPro" id="IPR045621">
    <property type="entry name" value="BPD_transp_1_N"/>
</dbReference>
<gene>
    <name evidence="9" type="ORF">DES52_105154</name>
</gene>
<evidence type="ECO:0000256" key="7">
    <source>
        <dbReference type="RuleBase" id="RU363032"/>
    </source>
</evidence>
<feature type="transmembrane region" description="Helical" evidence="7">
    <location>
        <begin position="102"/>
        <end position="123"/>
    </location>
</feature>
<dbReference type="SUPFAM" id="SSF161098">
    <property type="entry name" value="MetI-like"/>
    <property type="match status" value="1"/>
</dbReference>
<protein>
    <submittedName>
        <fullName evidence="9">Peptide/nickel transport system permease protein</fullName>
    </submittedName>
</protein>
<feature type="transmembrane region" description="Helical" evidence="7">
    <location>
        <begin position="205"/>
        <end position="228"/>
    </location>
</feature>
<dbReference type="OrthoDB" id="9806409at2"/>
<sequence>MTTFVLRRLVQLPFVLLALTLLIVGLLQLLTPAERASAYITNEQQARNIDRIIEERGLDKPYLVQYGRWLSSAVKGDLGFSKASAKPVIDTIRERLPATIELSLFAAVPIILFGVWLGTLAALNKDRFIDQFIRIFATIGYSLPTFVLGIVLLVVFYGYLGWFPQAGNVGLTALFDLADPNFHRYTGLVTVDALLNGRWSLLLDALHHLVLPALTLVIVSSAGITMVMRANLLDVLSSDFVRTARAKGLPPRSINLKHARRNALLPIVTLGGFTIIGLLSGSIITETIFGYPGIGQWAATAAAQFDVAGILGFALLAAVIVVLISTLNDLFYGLVDPRVRFD</sequence>
<accession>A0A318SJQ4</accession>
<evidence type="ECO:0000313" key="10">
    <source>
        <dbReference type="Proteomes" id="UP000248326"/>
    </source>
</evidence>
<keyword evidence="10" id="KW-1185">Reference proteome</keyword>
<dbReference type="Pfam" id="PF00528">
    <property type="entry name" value="BPD_transp_1"/>
    <property type="match status" value="1"/>
</dbReference>
<dbReference type="RefSeq" id="WP_110886289.1">
    <property type="nucleotide sequence ID" value="NZ_QJSX01000005.1"/>
</dbReference>
<dbReference type="InterPro" id="IPR035906">
    <property type="entry name" value="MetI-like_sf"/>
</dbReference>
<reference evidence="9 10" key="1">
    <citation type="submission" date="2018-06" db="EMBL/GenBank/DDBJ databases">
        <title>Genomic Encyclopedia of Type Strains, Phase IV (KMG-IV): sequencing the most valuable type-strain genomes for metagenomic binning, comparative biology and taxonomic classification.</title>
        <authorList>
            <person name="Goeker M."/>
        </authorList>
    </citation>
    <scope>NUCLEOTIDE SEQUENCE [LARGE SCALE GENOMIC DNA]</scope>
    <source>
        <strain evidence="9 10">DSM 18048</strain>
    </source>
</reference>
<feature type="transmembrane region" description="Helical" evidence="7">
    <location>
        <begin position="309"/>
        <end position="335"/>
    </location>
</feature>
<keyword evidence="2 7" id="KW-0813">Transport</keyword>
<comment type="similarity">
    <text evidence="7">Belongs to the binding-protein-dependent transport system permease family.</text>
</comment>
<evidence type="ECO:0000256" key="5">
    <source>
        <dbReference type="ARBA" id="ARBA00022989"/>
    </source>
</evidence>
<name>A0A318SJQ4_9DEIO</name>
<evidence type="ECO:0000256" key="1">
    <source>
        <dbReference type="ARBA" id="ARBA00004651"/>
    </source>
</evidence>